<dbReference type="NCBIfam" id="NF000658">
    <property type="entry name" value="PRK00029.1"/>
    <property type="match status" value="1"/>
</dbReference>
<evidence type="ECO:0000256" key="4">
    <source>
        <dbReference type="ARBA" id="ARBA00022695"/>
    </source>
</evidence>
<comment type="similarity">
    <text evidence="2">Belongs to the SELO family.</text>
</comment>
<dbReference type="InterPro" id="IPR003846">
    <property type="entry name" value="SelO"/>
</dbReference>
<evidence type="ECO:0000256" key="7">
    <source>
        <dbReference type="ARBA" id="ARBA00022840"/>
    </source>
</evidence>
<evidence type="ECO:0000256" key="3">
    <source>
        <dbReference type="ARBA" id="ARBA00022679"/>
    </source>
</evidence>
<gene>
    <name evidence="9" type="ORF">GCM10022276_10790</name>
</gene>
<dbReference type="EMBL" id="BAABBM010000001">
    <property type="protein sequence ID" value="GAA3893424.1"/>
    <property type="molecule type" value="Genomic_DNA"/>
</dbReference>
<proteinExistence type="inferred from homology"/>
<evidence type="ECO:0000256" key="8">
    <source>
        <dbReference type="ARBA" id="ARBA00022842"/>
    </source>
</evidence>
<name>A0ABP7L5B3_9SPHN</name>
<evidence type="ECO:0000256" key="1">
    <source>
        <dbReference type="ARBA" id="ARBA00001946"/>
    </source>
</evidence>
<dbReference type="Pfam" id="PF02696">
    <property type="entry name" value="SelO"/>
    <property type="match status" value="1"/>
</dbReference>
<accession>A0ABP7L5B3</accession>
<keyword evidence="8" id="KW-0460">Magnesium</keyword>
<keyword evidence="3" id="KW-0808">Transferase</keyword>
<keyword evidence="5" id="KW-0479">Metal-binding</keyword>
<evidence type="ECO:0000256" key="6">
    <source>
        <dbReference type="ARBA" id="ARBA00022741"/>
    </source>
</evidence>
<evidence type="ECO:0000256" key="2">
    <source>
        <dbReference type="ARBA" id="ARBA00009747"/>
    </source>
</evidence>
<keyword evidence="7" id="KW-0067">ATP-binding</keyword>
<dbReference type="RefSeq" id="WP_344698661.1">
    <property type="nucleotide sequence ID" value="NZ_BAABBM010000001.1"/>
</dbReference>
<evidence type="ECO:0000313" key="10">
    <source>
        <dbReference type="Proteomes" id="UP001500827"/>
    </source>
</evidence>
<protein>
    <submittedName>
        <fullName evidence="9">YdiU family protein</fullName>
    </submittedName>
</protein>
<sequence>MTTYRPDPKILTLGSEFYDPVSPAEFPKTIPRFLNERWAERVGLGGRDAAAWASNFCRFEPLPDNLTEPLALRYHGHQFRVYNPDIGDGRGFLFAQLRDNDERLLDLGTKGSGQTPYSRHADGRLTLKGAVREVLATEMLEALGVPTSKTFAVFETGEALERGDEPSPTRSAVLTRLSHGNVRIGTFQRLAFFGQAENIRMLVRYCLENLYGEPAVEDAENALRYFDLASSATATLAASYLAAGFVHGVLNSDNINVTGESFDYGPWRFTPDWDPEFTAAYFDHYGLYTFGRQPEAIHWDLAQLAGCLSIVADGPALSGILASWSGRFEAALTQAMLRRLGVRPAYEADDRRLAGALIRALATKEASIDRIFFDWRGGRDPGADRYPSDKFREFAQRLEGRATPQTHPYWSDDNPCSMQIDEVETIWSAIAERDDWKPLTDKVTAVRRMGEAMQQDARAA</sequence>
<keyword evidence="4" id="KW-0548">Nucleotidyltransferase</keyword>
<dbReference type="Proteomes" id="UP001500827">
    <property type="component" value="Unassembled WGS sequence"/>
</dbReference>
<keyword evidence="6" id="KW-0547">Nucleotide-binding</keyword>
<evidence type="ECO:0000256" key="5">
    <source>
        <dbReference type="ARBA" id="ARBA00022723"/>
    </source>
</evidence>
<dbReference type="PANTHER" id="PTHR32057:SF14">
    <property type="entry name" value="PROTEIN ADENYLYLTRANSFERASE SELO, MITOCHONDRIAL"/>
    <property type="match status" value="1"/>
</dbReference>
<dbReference type="PANTHER" id="PTHR32057">
    <property type="entry name" value="PROTEIN ADENYLYLTRANSFERASE SELO, MITOCHONDRIAL"/>
    <property type="match status" value="1"/>
</dbReference>
<reference evidence="10" key="1">
    <citation type="journal article" date="2019" name="Int. J. Syst. Evol. Microbiol.">
        <title>The Global Catalogue of Microorganisms (GCM) 10K type strain sequencing project: providing services to taxonomists for standard genome sequencing and annotation.</title>
        <authorList>
            <consortium name="The Broad Institute Genomics Platform"/>
            <consortium name="The Broad Institute Genome Sequencing Center for Infectious Disease"/>
            <person name="Wu L."/>
            <person name="Ma J."/>
        </authorList>
    </citation>
    <scope>NUCLEOTIDE SEQUENCE [LARGE SCALE GENOMIC DNA]</scope>
    <source>
        <strain evidence="10">JCM 17543</strain>
    </source>
</reference>
<evidence type="ECO:0000313" key="9">
    <source>
        <dbReference type="EMBL" id="GAA3893424.1"/>
    </source>
</evidence>
<organism evidence="9 10">
    <name type="scientific">Sphingomonas limnosediminicola</name>
    <dbReference type="NCBI Taxonomy" id="940133"/>
    <lineage>
        <taxon>Bacteria</taxon>
        <taxon>Pseudomonadati</taxon>
        <taxon>Pseudomonadota</taxon>
        <taxon>Alphaproteobacteria</taxon>
        <taxon>Sphingomonadales</taxon>
        <taxon>Sphingomonadaceae</taxon>
        <taxon>Sphingomonas</taxon>
    </lineage>
</organism>
<comment type="cofactor">
    <cofactor evidence="1">
        <name>Mg(2+)</name>
        <dbReference type="ChEBI" id="CHEBI:18420"/>
    </cofactor>
</comment>
<keyword evidence="10" id="KW-1185">Reference proteome</keyword>
<comment type="caution">
    <text evidence="9">The sequence shown here is derived from an EMBL/GenBank/DDBJ whole genome shotgun (WGS) entry which is preliminary data.</text>
</comment>